<sequence length="81" mass="8080">MANLHRRTVLLGAGAGAGALAGLAGATVVGVAQAHAEPAPSDVDLALLRRTFALAQDARRSGSAPYGALAGDHGDRPAVRR</sequence>
<name>A0ABW9L5X9_9MYCO</name>
<evidence type="ECO:0000313" key="3">
    <source>
        <dbReference type="EMBL" id="MFN6543140.1"/>
    </source>
</evidence>
<feature type="signal peptide" evidence="2">
    <location>
        <begin position="1"/>
        <end position="26"/>
    </location>
</feature>
<protein>
    <submittedName>
        <fullName evidence="3">Uncharacterized protein</fullName>
    </submittedName>
</protein>
<evidence type="ECO:0000313" key="4">
    <source>
        <dbReference type="Proteomes" id="UP001635816"/>
    </source>
</evidence>
<gene>
    <name evidence="3" type="ORF">ACK4CT_08100</name>
</gene>
<organism evidence="3 4">
    <name type="scientific">Mycolicibacterium nivoides</name>
    <dbReference type="NCBI Taxonomy" id="2487344"/>
    <lineage>
        <taxon>Bacteria</taxon>
        <taxon>Bacillati</taxon>
        <taxon>Actinomycetota</taxon>
        <taxon>Actinomycetes</taxon>
        <taxon>Mycobacteriales</taxon>
        <taxon>Mycobacteriaceae</taxon>
        <taxon>Mycolicibacterium</taxon>
    </lineage>
</organism>
<evidence type="ECO:0000256" key="2">
    <source>
        <dbReference type="SAM" id="SignalP"/>
    </source>
</evidence>
<dbReference type="EMBL" id="JBKBDD010000002">
    <property type="protein sequence ID" value="MFN6543140.1"/>
    <property type="molecule type" value="Genomic_DNA"/>
</dbReference>
<comment type="caution">
    <text evidence="3">The sequence shown here is derived from an EMBL/GenBank/DDBJ whole genome shotgun (WGS) entry which is preliminary data.</text>
</comment>
<feature type="region of interest" description="Disordered" evidence="1">
    <location>
        <begin position="58"/>
        <end position="81"/>
    </location>
</feature>
<keyword evidence="2" id="KW-0732">Signal</keyword>
<accession>A0ABW9L5X9</accession>
<dbReference type="PROSITE" id="PS51318">
    <property type="entry name" value="TAT"/>
    <property type="match status" value="1"/>
</dbReference>
<keyword evidence="4" id="KW-1185">Reference proteome</keyword>
<evidence type="ECO:0000256" key="1">
    <source>
        <dbReference type="SAM" id="MobiDB-lite"/>
    </source>
</evidence>
<dbReference type="RefSeq" id="WP_409542890.1">
    <property type="nucleotide sequence ID" value="NZ_JBKBDD010000002.1"/>
</dbReference>
<dbReference type="Proteomes" id="UP001635816">
    <property type="component" value="Unassembled WGS sequence"/>
</dbReference>
<feature type="chain" id="PRO_5045145537" evidence="2">
    <location>
        <begin position="27"/>
        <end position="81"/>
    </location>
</feature>
<reference evidence="3 4" key="1">
    <citation type="submission" date="2024-12" db="EMBL/GenBank/DDBJ databases">
        <title>The coexistence of Mycolicibacterium septicum and Mycolicibacterium nivoides in clinical samples.</title>
        <authorList>
            <person name="Wang C."/>
            <person name="Feng Y."/>
            <person name="Zong Z."/>
        </authorList>
    </citation>
    <scope>NUCLEOTIDE SEQUENCE [LARGE SCALE GENOMIC DNA]</scope>
    <source>
        <strain evidence="3 4">120309</strain>
    </source>
</reference>
<feature type="compositionally biased region" description="Basic and acidic residues" evidence="1">
    <location>
        <begin position="72"/>
        <end position="81"/>
    </location>
</feature>
<proteinExistence type="predicted"/>
<dbReference type="InterPro" id="IPR006311">
    <property type="entry name" value="TAT_signal"/>
</dbReference>